<keyword evidence="2" id="KW-1185">Reference proteome</keyword>
<dbReference type="EMBL" id="FOEG01000001">
    <property type="protein sequence ID" value="SEO46389.1"/>
    <property type="molecule type" value="Genomic_DNA"/>
</dbReference>
<dbReference type="Proteomes" id="UP000199657">
    <property type="component" value="Unassembled WGS sequence"/>
</dbReference>
<dbReference type="SUPFAM" id="SSF53822">
    <property type="entry name" value="Periplasmic binding protein-like I"/>
    <property type="match status" value="1"/>
</dbReference>
<gene>
    <name evidence="1" type="ORF">SAMN04488052_101206</name>
</gene>
<protein>
    <submittedName>
        <fullName evidence="1">Branched-chain amino acid transport system substrate-binding protein</fullName>
    </submittedName>
</protein>
<organism evidence="1 2">
    <name type="scientific">Aquisalimonas asiatica</name>
    <dbReference type="NCBI Taxonomy" id="406100"/>
    <lineage>
        <taxon>Bacteria</taxon>
        <taxon>Pseudomonadati</taxon>
        <taxon>Pseudomonadota</taxon>
        <taxon>Gammaproteobacteria</taxon>
        <taxon>Chromatiales</taxon>
        <taxon>Ectothiorhodospiraceae</taxon>
        <taxon>Aquisalimonas</taxon>
    </lineage>
</organism>
<dbReference type="InterPro" id="IPR039570">
    <property type="entry name" value="AmiC_PBP1"/>
</dbReference>
<dbReference type="InterPro" id="IPR028082">
    <property type="entry name" value="Peripla_BP_I"/>
</dbReference>
<dbReference type="CDD" id="cd06357">
    <property type="entry name" value="PBP1_AmiC"/>
    <property type="match status" value="1"/>
</dbReference>
<sequence>MGQKGSPRYRKVATGALFCLEIPKTMNTSKRIPVGILFSTEGPYGTVGRAMRDGAMLALEQVNADPVFPFELVPHERNPGGDTQAYSEYARGLLRNEGVKHIVGCYTSSSRKEIIPAVEKYDGLLWYPSHYEGFETNSNVVYTGAVQNHHVLPLMEYVLANVTKEIYFVGSNYVWAWENGRIIRELINAAGGRILAERYLQVDDLDVAHIIEDIHEKRPAFIMNMLIGESSYAFYRAFAKARAENPDLAEAVIGSCTLCEPELARIGPAACANHLSSSVYFSTVDTGANREFVTSYRSRYGTDALPSADAEASYNAVHLLARAVSVAGSAEIEQVKDALPETSFEAPQGLVWIDPENNHSYLTPRLGLSRADASFRIVFEANAPVRPDPYLIWADAAGTGRIQPEPVIAKSGAGLRVVR</sequence>
<dbReference type="GO" id="GO:0033218">
    <property type="term" value="F:amide binding"/>
    <property type="evidence" value="ECO:0007669"/>
    <property type="project" value="InterPro"/>
</dbReference>
<evidence type="ECO:0000313" key="1">
    <source>
        <dbReference type="EMBL" id="SEO46389.1"/>
    </source>
</evidence>
<proteinExistence type="predicted"/>
<reference evidence="1 2" key="1">
    <citation type="submission" date="2016-10" db="EMBL/GenBank/DDBJ databases">
        <authorList>
            <person name="de Groot N.N."/>
        </authorList>
    </citation>
    <scope>NUCLEOTIDE SEQUENCE [LARGE SCALE GENOMIC DNA]</scope>
    <source>
        <strain evidence="1 2">CGMCC 1.6291</strain>
    </source>
</reference>
<dbReference type="PANTHER" id="PTHR47628:SF1">
    <property type="entry name" value="ALIPHATIC AMIDASE EXPRESSION-REGULATING PROTEIN"/>
    <property type="match status" value="1"/>
</dbReference>
<name>A0A1H8PWM3_9GAMM</name>
<evidence type="ECO:0000313" key="2">
    <source>
        <dbReference type="Proteomes" id="UP000199657"/>
    </source>
</evidence>
<dbReference type="STRING" id="406100.SAMN04488052_101206"/>
<accession>A0A1H8PWM3</accession>
<dbReference type="Pfam" id="PF13433">
    <property type="entry name" value="Peripla_BP_5"/>
    <property type="match status" value="1"/>
</dbReference>
<dbReference type="AlphaFoldDB" id="A0A1H8PWM3"/>
<dbReference type="Gene3D" id="3.40.50.2300">
    <property type="match status" value="2"/>
</dbReference>
<dbReference type="PANTHER" id="PTHR47628">
    <property type="match status" value="1"/>
</dbReference>